<evidence type="ECO:0000256" key="3">
    <source>
        <dbReference type="ARBA" id="ARBA00022651"/>
    </source>
</evidence>
<comment type="caution">
    <text evidence="12">The sequence shown here is derived from an EMBL/GenBank/DDBJ whole genome shotgun (WGS) entry which is preliminary data.</text>
</comment>
<comment type="catalytic activity">
    <reaction evidence="1 9">
        <text>Endohydrolysis of (1-&gt;4)-beta-D-xylosidic linkages in xylans.</text>
        <dbReference type="EC" id="3.2.1.8"/>
    </reaction>
</comment>
<dbReference type="EC" id="3.2.1.8" evidence="9"/>
<dbReference type="Proteomes" id="UP001589890">
    <property type="component" value="Unassembled WGS sequence"/>
</dbReference>
<dbReference type="EMBL" id="JBHLTC010000005">
    <property type="protein sequence ID" value="MFC0623458.1"/>
    <property type="molecule type" value="Genomic_DNA"/>
</dbReference>
<keyword evidence="8 9" id="KW-0624">Polysaccharide degradation</keyword>
<dbReference type="Gene3D" id="3.20.20.80">
    <property type="entry name" value="Glycosidases"/>
    <property type="match status" value="1"/>
</dbReference>
<organism evidence="12 13">
    <name type="scientific">Kribbella deserti</name>
    <dbReference type="NCBI Taxonomy" id="1926257"/>
    <lineage>
        <taxon>Bacteria</taxon>
        <taxon>Bacillati</taxon>
        <taxon>Actinomycetota</taxon>
        <taxon>Actinomycetes</taxon>
        <taxon>Propionibacteriales</taxon>
        <taxon>Kribbellaceae</taxon>
        <taxon>Kribbella</taxon>
    </lineage>
</organism>
<dbReference type="PROSITE" id="PS51760">
    <property type="entry name" value="GH10_2"/>
    <property type="match status" value="1"/>
</dbReference>
<evidence type="ECO:0000256" key="5">
    <source>
        <dbReference type="ARBA" id="ARBA00022801"/>
    </source>
</evidence>
<evidence type="ECO:0000313" key="12">
    <source>
        <dbReference type="EMBL" id="MFC0623458.1"/>
    </source>
</evidence>
<keyword evidence="4 10" id="KW-0732">Signal</keyword>
<reference evidence="12 13" key="1">
    <citation type="submission" date="2024-09" db="EMBL/GenBank/DDBJ databases">
        <authorList>
            <person name="Sun Q."/>
            <person name="Mori K."/>
        </authorList>
    </citation>
    <scope>NUCLEOTIDE SEQUENCE [LARGE SCALE GENOMIC DNA]</scope>
    <source>
        <strain evidence="12 13">CGMCC 1.15906</strain>
    </source>
</reference>
<dbReference type="SMART" id="SM00633">
    <property type="entry name" value="Glyco_10"/>
    <property type="match status" value="1"/>
</dbReference>
<keyword evidence="7 9" id="KW-0326">Glycosidase</keyword>
<accession>A0ABV6QFP3</accession>
<dbReference type="PANTHER" id="PTHR31490:SF88">
    <property type="entry name" value="BETA-XYLANASE"/>
    <property type="match status" value="1"/>
</dbReference>
<dbReference type="SMART" id="SM00458">
    <property type="entry name" value="RICIN"/>
    <property type="match status" value="1"/>
</dbReference>
<dbReference type="InterPro" id="IPR044846">
    <property type="entry name" value="GH10"/>
</dbReference>
<feature type="domain" description="GH10" evidence="11">
    <location>
        <begin position="47"/>
        <end position="348"/>
    </location>
</feature>
<dbReference type="RefSeq" id="WP_380044157.1">
    <property type="nucleotide sequence ID" value="NZ_JBHLTC010000005.1"/>
</dbReference>
<keyword evidence="13" id="KW-1185">Reference proteome</keyword>
<evidence type="ECO:0000256" key="8">
    <source>
        <dbReference type="ARBA" id="ARBA00023326"/>
    </source>
</evidence>
<keyword evidence="5 9" id="KW-0378">Hydrolase</keyword>
<evidence type="ECO:0000256" key="6">
    <source>
        <dbReference type="ARBA" id="ARBA00023277"/>
    </source>
</evidence>
<evidence type="ECO:0000256" key="1">
    <source>
        <dbReference type="ARBA" id="ARBA00000681"/>
    </source>
</evidence>
<dbReference type="CDD" id="cd00161">
    <property type="entry name" value="beta-trefoil_Ricin-like"/>
    <property type="match status" value="1"/>
</dbReference>
<evidence type="ECO:0000259" key="11">
    <source>
        <dbReference type="PROSITE" id="PS51760"/>
    </source>
</evidence>
<dbReference type="PROSITE" id="PS51318">
    <property type="entry name" value="TAT"/>
    <property type="match status" value="1"/>
</dbReference>
<feature type="signal peptide" evidence="10">
    <location>
        <begin position="1"/>
        <end position="28"/>
    </location>
</feature>
<evidence type="ECO:0000256" key="10">
    <source>
        <dbReference type="SAM" id="SignalP"/>
    </source>
</evidence>
<protein>
    <recommendedName>
        <fullName evidence="9">Beta-xylanase</fullName>
        <ecNumber evidence="9">3.2.1.8</ecNumber>
    </recommendedName>
</protein>
<keyword evidence="3" id="KW-0858">Xylan degradation</keyword>
<evidence type="ECO:0000313" key="13">
    <source>
        <dbReference type="Proteomes" id="UP001589890"/>
    </source>
</evidence>
<evidence type="ECO:0000256" key="9">
    <source>
        <dbReference type="RuleBase" id="RU361174"/>
    </source>
</evidence>
<evidence type="ECO:0000256" key="2">
    <source>
        <dbReference type="ARBA" id="ARBA00007495"/>
    </source>
</evidence>
<dbReference type="PANTHER" id="PTHR31490">
    <property type="entry name" value="GLYCOSYL HYDROLASE"/>
    <property type="match status" value="1"/>
</dbReference>
<dbReference type="InterPro" id="IPR035992">
    <property type="entry name" value="Ricin_B-like_lectins"/>
</dbReference>
<gene>
    <name evidence="12" type="ORF">ACFFGN_05250</name>
</gene>
<dbReference type="SUPFAM" id="SSF51445">
    <property type="entry name" value="(Trans)glycosidases"/>
    <property type="match status" value="1"/>
</dbReference>
<evidence type="ECO:0000256" key="4">
    <source>
        <dbReference type="ARBA" id="ARBA00022729"/>
    </source>
</evidence>
<evidence type="ECO:0000256" key="7">
    <source>
        <dbReference type="ARBA" id="ARBA00023295"/>
    </source>
</evidence>
<dbReference type="SUPFAM" id="SSF50370">
    <property type="entry name" value="Ricin B-like lectins"/>
    <property type="match status" value="1"/>
</dbReference>
<dbReference type="PROSITE" id="PS50231">
    <property type="entry name" value="RICIN_B_LECTIN"/>
    <property type="match status" value="1"/>
</dbReference>
<comment type="similarity">
    <text evidence="2 9">Belongs to the glycosyl hydrolase 10 (cellulase F) family.</text>
</comment>
<dbReference type="InterPro" id="IPR000772">
    <property type="entry name" value="Ricin_B_lectin"/>
</dbReference>
<dbReference type="InterPro" id="IPR006311">
    <property type="entry name" value="TAT_signal"/>
</dbReference>
<dbReference type="Pfam" id="PF14200">
    <property type="entry name" value="RicinB_lectin_2"/>
    <property type="match status" value="2"/>
</dbReference>
<proteinExistence type="inferred from homology"/>
<feature type="chain" id="PRO_5046319641" description="Beta-xylanase" evidence="10">
    <location>
        <begin position="29"/>
        <end position="498"/>
    </location>
</feature>
<dbReference type="Pfam" id="PF00331">
    <property type="entry name" value="Glyco_hydro_10"/>
    <property type="match status" value="1"/>
</dbReference>
<dbReference type="PRINTS" id="PR00134">
    <property type="entry name" value="GLHYDRLASE10"/>
</dbReference>
<keyword evidence="6 9" id="KW-0119">Carbohydrate metabolism</keyword>
<dbReference type="Gene3D" id="2.80.10.50">
    <property type="match status" value="1"/>
</dbReference>
<sequence>MTPNSAHRWRRPLLRTAIAALAVTSAVALVPGPSATAAGRATETVDAMAATTLGAAAAQSGRYFGAAVAGGKLSDSQYTTILNREFNSITAENEMKWDHTEPSRNNFTFGSADRIANHARSQNKQLRGHTLVWHSQLPSWVSGIRDANTLRSVMNNHINVVAGRYRGQIHSWDVVNEAFADGGSGQLRPSVFRDVLGTGFIEEAFRTARAADPAAKLCYNDYNIEDWNAAKTQGVYRLVRDFKARGVPIDCVGLQAHFGSGGAPATFQTTVANFAALGVDVQLTELDIAQASPTAYANTVRACLNVPRCTGITTWGVRDIDSWRGSENPLLFDRSGNKKQAYDAVLNVLNSGSSGSPIQVGVNYRLVAQHSGKAADITGASTSAGAVLQQWSASGGTNQQFDFLDAGGGYFRIRARHSGLVLQVSGSASGADVSQQPDTNATGQQWQVTDHGNGSVSLVNRLSGLALDVWAASAADGARISQWTYTGNANQRFQLQRS</sequence>
<dbReference type="InterPro" id="IPR017853">
    <property type="entry name" value="GH"/>
</dbReference>
<dbReference type="InterPro" id="IPR001000">
    <property type="entry name" value="GH10_dom"/>
</dbReference>
<name>A0ABV6QFP3_9ACTN</name>